<reference evidence="4" key="1">
    <citation type="submission" date="2021-06" db="EMBL/GenBank/DDBJ databases">
        <title>Parelaphostrongylus tenuis whole genome reference sequence.</title>
        <authorList>
            <person name="Garwood T.J."/>
            <person name="Larsen P.A."/>
            <person name="Fountain-Jones N.M."/>
            <person name="Garbe J.R."/>
            <person name="Macchietto M.G."/>
            <person name="Kania S.A."/>
            <person name="Gerhold R.W."/>
            <person name="Richards J.E."/>
            <person name="Wolf T.M."/>
        </authorList>
    </citation>
    <scope>NUCLEOTIDE SEQUENCE</scope>
    <source>
        <strain evidence="4">MNPRO001-30</strain>
        <tissue evidence="4">Meninges</tissue>
    </source>
</reference>
<dbReference type="PANTHER" id="PTHR21660">
    <property type="entry name" value="THIOESTERASE SUPERFAMILY MEMBER-RELATED"/>
    <property type="match status" value="1"/>
</dbReference>
<evidence type="ECO:0000259" key="3">
    <source>
        <dbReference type="Pfam" id="PF03061"/>
    </source>
</evidence>
<dbReference type="Proteomes" id="UP001196413">
    <property type="component" value="Unassembled WGS sequence"/>
</dbReference>
<comment type="caution">
    <text evidence="4">The sequence shown here is derived from an EMBL/GenBank/DDBJ whole genome shotgun (WGS) entry which is preliminary data.</text>
</comment>
<evidence type="ECO:0000313" key="5">
    <source>
        <dbReference type="Proteomes" id="UP001196413"/>
    </source>
</evidence>
<comment type="similarity">
    <text evidence="1">Belongs to the thioesterase PaaI family.</text>
</comment>
<dbReference type="GO" id="GO:0047617">
    <property type="term" value="F:fatty acyl-CoA hydrolase activity"/>
    <property type="evidence" value="ECO:0007669"/>
    <property type="project" value="InterPro"/>
</dbReference>
<dbReference type="InterPro" id="IPR029069">
    <property type="entry name" value="HotDog_dom_sf"/>
</dbReference>
<dbReference type="Gene3D" id="3.10.129.10">
    <property type="entry name" value="Hotdog Thioesterase"/>
    <property type="match status" value="1"/>
</dbReference>
<dbReference type="AlphaFoldDB" id="A0AAD5WGM9"/>
<evidence type="ECO:0000256" key="2">
    <source>
        <dbReference type="ARBA" id="ARBA00022801"/>
    </source>
</evidence>
<keyword evidence="2" id="KW-0378">Hydrolase</keyword>
<evidence type="ECO:0000256" key="1">
    <source>
        <dbReference type="ARBA" id="ARBA00008324"/>
    </source>
</evidence>
<sequence>MQRAHFMVAKRLRLPILSQRERLDSPSQIDPWHQLSFPSVTFLPVKAGELIEITAYVLKLGRNIAFTEAEFRRKSDGKLAAKGRHTVAILPKQPVNNGEKVAQY</sequence>
<dbReference type="InterPro" id="IPR006683">
    <property type="entry name" value="Thioestr_dom"/>
</dbReference>
<accession>A0AAD5WGM9</accession>
<organism evidence="4 5">
    <name type="scientific">Parelaphostrongylus tenuis</name>
    <name type="common">Meningeal worm</name>
    <dbReference type="NCBI Taxonomy" id="148309"/>
    <lineage>
        <taxon>Eukaryota</taxon>
        <taxon>Metazoa</taxon>
        <taxon>Ecdysozoa</taxon>
        <taxon>Nematoda</taxon>
        <taxon>Chromadorea</taxon>
        <taxon>Rhabditida</taxon>
        <taxon>Rhabditina</taxon>
        <taxon>Rhabditomorpha</taxon>
        <taxon>Strongyloidea</taxon>
        <taxon>Metastrongylidae</taxon>
        <taxon>Parelaphostrongylus</taxon>
    </lineage>
</organism>
<dbReference type="InterPro" id="IPR039298">
    <property type="entry name" value="ACOT13"/>
</dbReference>
<gene>
    <name evidence="4" type="ORF">KIN20_030764</name>
</gene>
<dbReference type="SUPFAM" id="SSF54637">
    <property type="entry name" value="Thioesterase/thiol ester dehydrase-isomerase"/>
    <property type="match status" value="1"/>
</dbReference>
<dbReference type="EMBL" id="JAHQIW010006506">
    <property type="protein sequence ID" value="KAJ1369335.1"/>
    <property type="molecule type" value="Genomic_DNA"/>
</dbReference>
<keyword evidence="5" id="KW-1185">Reference proteome</keyword>
<name>A0AAD5WGM9_PARTN</name>
<feature type="domain" description="Thioesterase" evidence="3">
    <location>
        <begin position="44"/>
        <end position="79"/>
    </location>
</feature>
<evidence type="ECO:0000313" key="4">
    <source>
        <dbReference type="EMBL" id="KAJ1369335.1"/>
    </source>
</evidence>
<dbReference type="CDD" id="cd03443">
    <property type="entry name" value="PaaI_thioesterase"/>
    <property type="match status" value="1"/>
</dbReference>
<proteinExistence type="inferred from homology"/>
<protein>
    <recommendedName>
        <fullName evidence="3">Thioesterase domain-containing protein</fullName>
    </recommendedName>
</protein>
<dbReference type="Pfam" id="PF03061">
    <property type="entry name" value="4HBT"/>
    <property type="match status" value="1"/>
</dbReference>
<dbReference type="PANTHER" id="PTHR21660:SF1">
    <property type="entry name" value="ACYL-COENZYME A THIOESTERASE 13"/>
    <property type="match status" value="1"/>
</dbReference>